<dbReference type="InterPro" id="IPR009061">
    <property type="entry name" value="DNA-bd_dom_put_sf"/>
</dbReference>
<dbReference type="GO" id="GO:0003677">
    <property type="term" value="F:DNA binding"/>
    <property type="evidence" value="ECO:0007669"/>
    <property type="project" value="UniProtKB-KW"/>
</dbReference>
<keyword evidence="2" id="KW-0238">DNA-binding</keyword>
<dbReference type="InterPro" id="IPR010093">
    <property type="entry name" value="SinI_DNA-bd"/>
</dbReference>
<sequence length="95" mass="10975">MGFKVELPEGTLLVNEDHLKRLVQEVMAEVQRSNGKDEIMTIREAAEYLKVSVPTVRTMIANKEIPYFQRGQVIRLNLAEVKAWMRCNSNQKERG</sequence>
<dbReference type="Gene3D" id="1.10.10.10">
    <property type="entry name" value="Winged helix-like DNA-binding domain superfamily/Winged helix DNA-binding domain"/>
    <property type="match status" value="1"/>
</dbReference>
<dbReference type="Pfam" id="PF12728">
    <property type="entry name" value="HTH_17"/>
    <property type="match status" value="1"/>
</dbReference>
<accession>A0A0V8IUQ7</accession>
<dbReference type="NCBIfam" id="TIGR01764">
    <property type="entry name" value="excise"/>
    <property type="match status" value="1"/>
</dbReference>
<gene>
    <name evidence="2" type="ORF">AS030_21855</name>
</gene>
<dbReference type="SUPFAM" id="SSF46955">
    <property type="entry name" value="Putative DNA-binding domain"/>
    <property type="match status" value="1"/>
</dbReference>
<evidence type="ECO:0000259" key="1">
    <source>
        <dbReference type="Pfam" id="PF12728"/>
    </source>
</evidence>
<dbReference type="EMBL" id="LNQN01000009">
    <property type="protein sequence ID" value="KSU78474.1"/>
    <property type="molecule type" value="Genomic_DNA"/>
</dbReference>
<feature type="domain" description="Helix-turn-helix" evidence="1">
    <location>
        <begin position="40"/>
        <end position="86"/>
    </location>
</feature>
<evidence type="ECO:0000313" key="2">
    <source>
        <dbReference type="EMBL" id="KSU78474.1"/>
    </source>
</evidence>
<organism evidence="2 3">
    <name type="scientific">Fictibacillus enclensis</name>
    <dbReference type="NCBI Taxonomy" id="1017270"/>
    <lineage>
        <taxon>Bacteria</taxon>
        <taxon>Bacillati</taxon>
        <taxon>Bacillota</taxon>
        <taxon>Bacilli</taxon>
        <taxon>Bacillales</taxon>
        <taxon>Fictibacillaceae</taxon>
        <taxon>Fictibacillus</taxon>
    </lineage>
</organism>
<evidence type="ECO:0000313" key="3">
    <source>
        <dbReference type="Proteomes" id="UP000054099"/>
    </source>
</evidence>
<name>A0A0V8IUQ7_9BACL</name>
<dbReference type="Proteomes" id="UP000054099">
    <property type="component" value="Unassembled WGS sequence"/>
</dbReference>
<protein>
    <submittedName>
        <fullName evidence="2">DNA-binding protein</fullName>
    </submittedName>
</protein>
<comment type="caution">
    <text evidence="2">The sequence shown here is derived from an EMBL/GenBank/DDBJ whole genome shotgun (WGS) entry which is preliminary data.</text>
</comment>
<dbReference type="InterPro" id="IPR041657">
    <property type="entry name" value="HTH_17"/>
</dbReference>
<dbReference type="OrthoDB" id="9805928at2"/>
<keyword evidence="3" id="KW-1185">Reference proteome</keyword>
<reference evidence="2 3" key="1">
    <citation type="journal article" date="2014" name="Antonie Van Leeuwenhoek">
        <title>Fictibacillus enclensis sp. nov., isolated from marine sediment.</title>
        <authorList>
            <person name="Dastager S.G."/>
            <person name="Mawlankar R."/>
            <person name="Srinivasan K."/>
            <person name="Tang S.K."/>
            <person name="Lee J.C."/>
            <person name="Ramana V.V."/>
            <person name="Shouche Y.S."/>
        </authorList>
    </citation>
    <scope>NUCLEOTIDE SEQUENCE [LARGE SCALE GENOMIC DNA]</scope>
    <source>
        <strain evidence="2 3">NIO-1003</strain>
    </source>
</reference>
<dbReference type="AlphaFoldDB" id="A0A0V8IUQ7"/>
<dbReference type="InterPro" id="IPR036388">
    <property type="entry name" value="WH-like_DNA-bd_sf"/>
</dbReference>
<proteinExistence type="predicted"/>